<dbReference type="AlphaFoldDB" id="A0AAD9JD88"/>
<accession>A0AAD9JD88</accession>
<keyword evidence="3" id="KW-1185">Reference proteome</keyword>
<organism evidence="2 3">
    <name type="scientific">Paralvinella palmiformis</name>
    <dbReference type="NCBI Taxonomy" id="53620"/>
    <lineage>
        <taxon>Eukaryota</taxon>
        <taxon>Metazoa</taxon>
        <taxon>Spiralia</taxon>
        <taxon>Lophotrochozoa</taxon>
        <taxon>Annelida</taxon>
        <taxon>Polychaeta</taxon>
        <taxon>Sedentaria</taxon>
        <taxon>Canalipalpata</taxon>
        <taxon>Terebellida</taxon>
        <taxon>Terebelliformia</taxon>
        <taxon>Alvinellidae</taxon>
        <taxon>Paralvinella</taxon>
    </lineage>
</organism>
<evidence type="ECO:0000259" key="1">
    <source>
        <dbReference type="Pfam" id="PF21789"/>
    </source>
</evidence>
<sequence>MCIGFFSLTSRVFLDNVLLFEPSSVQRFLLPFKLSQDHLESFFSAVHQFSGRNNNASSIQFSNPFLSLLRHAAVQINGCVIAIYLSQC</sequence>
<protein>
    <recommendedName>
        <fullName evidence="1">Transposable element P transposase-like RNase H C-terminal domain-containing protein</fullName>
    </recommendedName>
</protein>
<gene>
    <name evidence="2" type="ORF">LSH36_419g03007</name>
</gene>
<dbReference type="Proteomes" id="UP001208570">
    <property type="component" value="Unassembled WGS sequence"/>
</dbReference>
<proteinExistence type="predicted"/>
<evidence type="ECO:0000313" key="3">
    <source>
        <dbReference type="Proteomes" id="UP001208570"/>
    </source>
</evidence>
<comment type="caution">
    <text evidence="2">The sequence shown here is derived from an EMBL/GenBank/DDBJ whole genome shotgun (WGS) entry which is preliminary data.</text>
</comment>
<dbReference type="InterPro" id="IPR048367">
    <property type="entry name" value="TNP-like_RNaseH_C"/>
</dbReference>
<dbReference type="EMBL" id="JAODUP010000419">
    <property type="protein sequence ID" value="KAK2150185.1"/>
    <property type="molecule type" value="Genomic_DNA"/>
</dbReference>
<evidence type="ECO:0000313" key="2">
    <source>
        <dbReference type="EMBL" id="KAK2150185.1"/>
    </source>
</evidence>
<feature type="domain" description="Transposable element P transposase-like RNase H C-terminal" evidence="1">
    <location>
        <begin position="33"/>
        <end position="62"/>
    </location>
</feature>
<dbReference type="Pfam" id="PF21789">
    <property type="entry name" value="TNP-like_RNaseH_C"/>
    <property type="match status" value="1"/>
</dbReference>
<reference evidence="2" key="1">
    <citation type="journal article" date="2023" name="Mol. Biol. Evol.">
        <title>Third-Generation Sequencing Reveals the Adaptive Role of the Epigenome in Three Deep-Sea Polychaetes.</title>
        <authorList>
            <person name="Perez M."/>
            <person name="Aroh O."/>
            <person name="Sun Y."/>
            <person name="Lan Y."/>
            <person name="Juniper S.K."/>
            <person name="Young C.R."/>
            <person name="Angers B."/>
            <person name="Qian P.Y."/>
        </authorList>
    </citation>
    <scope>NUCLEOTIDE SEQUENCE</scope>
    <source>
        <strain evidence="2">P08H-3</strain>
    </source>
</reference>
<name>A0AAD9JD88_9ANNE</name>